<reference evidence="1 2" key="1">
    <citation type="journal article" date="2013" name="Genome Biol.">
        <title>Genome of Acanthamoeba castellanii highlights extensive lateral gene transfer and early evolution of tyrosine kinase signaling.</title>
        <authorList>
            <person name="Clarke M."/>
            <person name="Lohan A.J."/>
            <person name="Liu B."/>
            <person name="Lagkouvardos I."/>
            <person name="Roy S."/>
            <person name="Zafar N."/>
            <person name="Bertelli C."/>
            <person name="Schilde C."/>
            <person name="Kianianmomeni A."/>
            <person name="Burglin T.R."/>
            <person name="Frech C."/>
            <person name="Turcotte B."/>
            <person name="Kopec K.O."/>
            <person name="Synnott J.M."/>
            <person name="Choo C."/>
            <person name="Paponov I."/>
            <person name="Finkler A."/>
            <person name="Soon Heng Tan C."/>
            <person name="Hutchins A.P."/>
            <person name="Weinmeier T."/>
            <person name="Rattei T."/>
            <person name="Chu J.S."/>
            <person name="Gimenez G."/>
            <person name="Irimia M."/>
            <person name="Rigden D.J."/>
            <person name="Fitzpatrick D.A."/>
            <person name="Lorenzo-Morales J."/>
            <person name="Bateman A."/>
            <person name="Chiu C.H."/>
            <person name="Tang P."/>
            <person name="Hegemann P."/>
            <person name="Fromm H."/>
            <person name="Raoult D."/>
            <person name="Greub G."/>
            <person name="Miranda-Saavedra D."/>
            <person name="Chen N."/>
            <person name="Nash P."/>
            <person name="Ginger M.L."/>
            <person name="Horn M."/>
            <person name="Schaap P."/>
            <person name="Caler L."/>
            <person name="Loftus B."/>
        </authorList>
    </citation>
    <scope>NUCLEOTIDE SEQUENCE [LARGE SCALE GENOMIC DNA]</scope>
    <source>
        <strain evidence="1 2">Neff</strain>
    </source>
</reference>
<gene>
    <name evidence="1" type="ORF">ACA1_344350</name>
</gene>
<dbReference type="AlphaFoldDB" id="L8GED0"/>
<protein>
    <submittedName>
        <fullName evidence="1">Uncharacterized protein</fullName>
    </submittedName>
</protein>
<evidence type="ECO:0000313" key="2">
    <source>
        <dbReference type="Proteomes" id="UP000011083"/>
    </source>
</evidence>
<dbReference type="GeneID" id="14911486"/>
<dbReference type="VEuPathDB" id="AmoebaDB:ACA1_344350"/>
<accession>L8GED0</accession>
<name>L8GED0_ACACF</name>
<organism evidence="1 2">
    <name type="scientific">Acanthamoeba castellanii (strain ATCC 30010 / Neff)</name>
    <dbReference type="NCBI Taxonomy" id="1257118"/>
    <lineage>
        <taxon>Eukaryota</taxon>
        <taxon>Amoebozoa</taxon>
        <taxon>Discosea</taxon>
        <taxon>Longamoebia</taxon>
        <taxon>Centramoebida</taxon>
        <taxon>Acanthamoebidae</taxon>
        <taxon>Acanthamoeba</taxon>
    </lineage>
</organism>
<dbReference type="Proteomes" id="UP000011083">
    <property type="component" value="Unassembled WGS sequence"/>
</dbReference>
<keyword evidence="2" id="KW-1185">Reference proteome</keyword>
<evidence type="ECO:0000313" key="1">
    <source>
        <dbReference type="EMBL" id="ELR11063.1"/>
    </source>
</evidence>
<dbReference type="EMBL" id="KB008163">
    <property type="protein sequence ID" value="ELR11063.1"/>
    <property type="molecule type" value="Genomic_DNA"/>
</dbReference>
<dbReference type="KEGG" id="acan:ACA1_344350"/>
<dbReference type="RefSeq" id="XP_004333076.1">
    <property type="nucleotide sequence ID" value="XM_004333028.1"/>
</dbReference>
<proteinExistence type="predicted"/>
<sequence length="100" mass="11285">MEPLHLCHYATHQYKFSTSECSQRLAKIVPYAMFNNGQCWGIKCKDPSTYLSNVVPKDKFTGHMACNAILGDDDKTVVFITQSNAMFSIWILPPDHVQGC</sequence>